<gene>
    <name evidence="1" type="ORF">NQ315_017191</name>
</gene>
<name>A0AAV8VHJ9_9CUCU</name>
<keyword evidence="2" id="KW-1185">Reference proteome</keyword>
<proteinExistence type="predicted"/>
<organism evidence="1 2">
    <name type="scientific">Exocentrus adspersus</name>
    <dbReference type="NCBI Taxonomy" id="1586481"/>
    <lineage>
        <taxon>Eukaryota</taxon>
        <taxon>Metazoa</taxon>
        <taxon>Ecdysozoa</taxon>
        <taxon>Arthropoda</taxon>
        <taxon>Hexapoda</taxon>
        <taxon>Insecta</taxon>
        <taxon>Pterygota</taxon>
        <taxon>Neoptera</taxon>
        <taxon>Endopterygota</taxon>
        <taxon>Coleoptera</taxon>
        <taxon>Polyphaga</taxon>
        <taxon>Cucujiformia</taxon>
        <taxon>Chrysomeloidea</taxon>
        <taxon>Cerambycidae</taxon>
        <taxon>Lamiinae</taxon>
        <taxon>Acanthocinini</taxon>
        <taxon>Exocentrus</taxon>
    </lineage>
</organism>
<sequence length="90" mass="10986">MYEFTLDRRCFFLKTYIKSENPKQISLHKIISERNIKAFFADLSTANWFVMDYRNCNHYEVLYKASPGPLYNKRPFLIHSEYYYIIRELA</sequence>
<protein>
    <submittedName>
        <fullName evidence="1">Uncharacterized protein</fullName>
    </submittedName>
</protein>
<accession>A0AAV8VHJ9</accession>
<dbReference type="EMBL" id="JANEYG010000094">
    <property type="protein sequence ID" value="KAJ8913447.1"/>
    <property type="molecule type" value="Genomic_DNA"/>
</dbReference>
<reference evidence="1 2" key="1">
    <citation type="journal article" date="2023" name="Insect Mol. Biol.">
        <title>Genome sequencing provides insights into the evolution of gene families encoding plant cell wall-degrading enzymes in longhorned beetles.</title>
        <authorList>
            <person name="Shin N.R."/>
            <person name="Okamura Y."/>
            <person name="Kirsch R."/>
            <person name="Pauchet Y."/>
        </authorList>
    </citation>
    <scope>NUCLEOTIDE SEQUENCE [LARGE SCALE GENOMIC DNA]</scope>
    <source>
        <strain evidence="1">EAD_L_NR</strain>
    </source>
</reference>
<evidence type="ECO:0000313" key="2">
    <source>
        <dbReference type="Proteomes" id="UP001159042"/>
    </source>
</evidence>
<dbReference type="AlphaFoldDB" id="A0AAV8VHJ9"/>
<evidence type="ECO:0000313" key="1">
    <source>
        <dbReference type="EMBL" id="KAJ8913447.1"/>
    </source>
</evidence>
<comment type="caution">
    <text evidence="1">The sequence shown here is derived from an EMBL/GenBank/DDBJ whole genome shotgun (WGS) entry which is preliminary data.</text>
</comment>
<dbReference type="Proteomes" id="UP001159042">
    <property type="component" value="Unassembled WGS sequence"/>
</dbReference>